<dbReference type="STRING" id="71657.SAMN02982996_01041"/>
<protein>
    <submittedName>
        <fullName evidence="2">Putative transposase</fullName>
    </submittedName>
</protein>
<proteinExistence type="predicted"/>
<organism evidence="2 3">
    <name type="scientific">Lonsdalea quercina</name>
    <dbReference type="NCBI Taxonomy" id="71657"/>
    <lineage>
        <taxon>Bacteria</taxon>
        <taxon>Pseudomonadati</taxon>
        <taxon>Pseudomonadota</taxon>
        <taxon>Gammaproteobacteria</taxon>
        <taxon>Enterobacterales</taxon>
        <taxon>Pectobacteriaceae</taxon>
        <taxon>Lonsdalea</taxon>
    </lineage>
</organism>
<dbReference type="Gene3D" id="3.30.70.1290">
    <property type="entry name" value="Transposase IS200-like"/>
    <property type="match status" value="1"/>
</dbReference>
<dbReference type="InterPro" id="IPR002686">
    <property type="entry name" value="Transposase_17"/>
</dbReference>
<sequence length="176" mass="20580">MDVVIGVLALPVMLLMGKSESVIPITDKDLTLSRFEKASHVLWHCQYHIVWTPKCRFRILKNNVGKEVYRQIRILSQQLHIEIVELNVQLDHVHLLVKIPPKLSVSEVMGHLKGRTAIRLFNKFPYLRKHKLWGNHFWAKGYCVDTVGVNAEMIRKYVKYQEKHEQEENQLSLSGM</sequence>
<dbReference type="InterPro" id="IPR036515">
    <property type="entry name" value="Transposase_17_sf"/>
</dbReference>
<dbReference type="PANTHER" id="PTHR33360:SF2">
    <property type="entry name" value="TRANSPOSASE FOR INSERTION SEQUENCE ELEMENT IS200"/>
    <property type="match status" value="1"/>
</dbReference>
<feature type="domain" description="Transposase IS200-like" evidence="1">
    <location>
        <begin position="42"/>
        <end position="161"/>
    </location>
</feature>
<evidence type="ECO:0000313" key="3">
    <source>
        <dbReference type="Proteomes" id="UP000187280"/>
    </source>
</evidence>
<dbReference type="NCBIfam" id="NF033573">
    <property type="entry name" value="transpos_IS200"/>
    <property type="match status" value="1"/>
</dbReference>
<dbReference type="Proteomes" id="UP000187280">
    <property type="component" value="Unassembled WGS sequence"/>
</dbReference>
<gene>
    <name evidence="2" type="ORF">SAMN02982996_01041</name>
</gene>
<evidence type="ECO:0000313" key="2">
    <source>
        <dbReference type="EMBL" id="SEA12603.1"/>
    </source>
</evidence>
<accession>A0A1H3YM41</accession>
<dbReference type="SUPFAM" id="SSF143422">
    <property type="entry name" value="Transposase IS200-like"/>
    <property type="match status" value="1"/>
</dbReference>
<dbReference type="Pfam" id="PF01797">
    <property type="entry name" value="Y1_Tnp"/>
    <property type="match status" value="1"/>
</dbReference>
<dbReference type="AlphaFoldDB" id="A0A1H3YM41"/>
<dbReference type="GO" id="GO:0004803">
    <property type="term" value="F:transposase activity"/>
    <property type="evidence" value="ECO:0007669"/>
    <property type="project" value="InterPro"/>
</dbReference>
<reference evidence="2 3" key="1">
    <citation type="submission" date="2016-10" db="EMBL/GenBank/DDBJ databases">
        <authorList>
            <person name="de Groot N.N."/>
        </authorList>
    </citation>
    <scope>NUCLEOTIDE SEQUENCE [LARGE SCALE GENOMIC DNA]</scope>
    <source>
        <strain evidence="2 3">ATCC 29281</strain>
    </source>
</reference>
<dbReference type="SMART" id="SM01321">
    <property type="entry name" value="Y1_Tnp"/>
    <property type="match status" value="1"/>
</dbReference>
<evidence type="ECO:0000259" key="1">
    <source>
        <dbReference type="SMART" id="SM01321"/>
    </source>
</evidence>
<dbReference type="GO" id="GO:0003677">
    <property type="term" value="F:DNA binding"/>
    <property type="evidence" value="ECO:0007669"/>
    <property type="project" value="InterPro"/>
</dbReference>
<dbReference type="PANTHER" id="PTHR33360">
    <property type="entry name" value="TRANSPOSASE FOR INSERTION SEQUENCE ELEMENT IS200"/>
    <property type="match status" value="1"/>
</dbReference>
<name>A0A1H3YM41_9GAMM</name>
<dbReference type="EMBL" id="FNQS01000002">
    <property type="protein sequence ID" value="SEA12603.1"/>
    <property type="molecule type" value="Genomic_DNA"/>
</dbReference>
<dbReference type="GO" id="GO:0006313">
    <property type="term" value="P:DNA transposition"/>
    <property type="evidence" value="ECO:0007669"/>
    <property type="project" value="InterPro"/>
</dbReference>
<keyword evidence="3" id="KW-1185">Reference proteome</keyword>